<feature type="compositionally biased region" description="Low complexity" evidence="4">
    <location>
        <begin position="870"/>
        <end position="880"/>
    </location>
</feature>
<sequence length="1468" mass="161230">MEESELEEGEACSYNITNEYAGSIDPDNDLSYIDEKLQHILGHFQKDFEGGVSAENLGAKYGGYGSFLPTYQRSPVWSHPKTPAKPQSSTGTRSPNNLLGESQSGNAASSSVPKKAKSGLASSGNPKKSVKSRKPSSSARMESATKKPGVFSKQNSLKLRIKMVPDGLSTEKNAAAIYSGLGLDVSPSLSLDNNSLSGSEGMNGEPQGYSPMESPTSILNVMTSLPVDHRQLLSPLSDDLIRFIAREKSEKGYKYTSPSRLFTESSSAMANDLEPQKAGEKPSVEKKKKMVERSSFSAETNVLSKKGLFDATDATVKESVETNTSYPTAAEKETASSKLSDASKENYNGTVRGEMVGDVDRRLWGLTRHKDLGAHHENPKTISAGSVREDKKAKFGDDEASGHPRKVGKYKGSKASDSVKKESSASKVKSGHKVEPEHPLRKQKYDQIEQEPPSSTKVKEQQTSVVFETKLNGQAEKKEVVALKPQSDSKKAEDTYKDFFGDIGDSEEEEEQNCSLDVKDLRISEKGLPPLEDMPDKSSFPLVEPQNVGPEPMLRKLGSDASLPKANPVIIQEHWVACDKCGKWRLLPFGVVPEDLPEKWMCTMLNWLPGVNYCNVPEDETTKALYAMYQIPVPESQASMQSNPSGPKPQFNQGDDNTKKKKKGFKKIDNGMYKEGSRTAETNKTIQTSSRNGIQNSHGLGDLAEDERQIHKQKEKGKSVDHLSDESKSLKANNKRKSDLESSMLAKKMKIESFLFPDESEHGNGRPTSSSGVPVTSADIKPKPRVSSKMPKEEGGASDTGNSNSTGGIKKRKLRESHGSRIYSENENHERKKARVRKEEKEPSYSQGNGKLEKKNRSHSKREYAHVQNSIAATSSSSKISDSHKPRNSSHEAKCSPVESVSSSPMRLSNMEKSTSARKKKEESYDANVYAAGSLKKFSDGEGEDDGGSDRSLSRMKDKHGSHESSVLDIWDNKGSLKAKERADPSLDANFENGGHKDLPRKLDHILGEGKQSSDHHRRSNDSLAKKSGKASSSRSKEKSQTIRSDLRDGPRHIEKKIYDGSPDSRADMIARPNIPKPYDSERISERSNRADLASPSRPPCRGIQGDSSMLSVRKKVDKCSTSAGNNNIQADDVTKATTQIRRKSEPSPSPLRKEVTSAQAAHNTLKEAKDLKHTADRLKSSVSNLEHIELYFQACLKFLHGAFLLEMSSNESARQGETMVQSMKIYSSTANLCGFCAHEYEKSKDMGAAALAYKCMEVAYMRVVNSSYTSANRYRNELQTSLQMIPPGESPSSSASDVDNVNHPAAVDRVGTSRGISSPLVAGNHIISAQNRSNLLRLLQFAQDVNLSMDASRKSRVALAACIENLGEAQQQGEGIISIKSALDYNFQDIEGLLRLVKLAMKANNRILFGSGKHLYKPRGVQLTESAVKRFLVDQGRNLAFAIFRCFSYSTKGTIHNGNIITSYFPN</sequence>
<feature type="compositionally biased region" description="Basic and acidic residues" evidence="4">
    <location>
        <begin position="274"/>
        <end position="285"/>
    </location>
</feature>
<feature type="region of interest" description="Disordered" evidence="4">
    <location>
        <begin position="636"/>
        <end position="744"/>
    </location>
</feature>
<accession>A0A8S2AIR2</accession>
<feature type="compositionally biased region" description="Basic and acidic residues" evidence="4">
    <location>
        <begin position="432"/>
        <end position="447"/>
    </location>
</feature>
<dbReference type="EMBL" id="LR999455">
    <property type="protein sequence ID" value="CAE6081286.1"/>
    <property type="molecule type" value="Genomic_DNA"/>
</dbReference>
<feature type="compositionally biased region" description="Polar residues" evidence="4">
    <location>
        <begin position="679"/>
        <end position="698"/>
    </location>
</feature>
<feature type="compositionally biased region" description="Basic and acidic residues" evidence="4">
    <location>
        <begin position="1079"/>
        <end position="1090"/>
    </location>
</feature>
<dbReference type="Pfam" id="PF24756">
    <property type="entry name" value="THD_CWZF3-5-7"/>
    <property type="match status" value="1"/>
</dbReference>
<keyword evidence="3" id="KW-0862">Zinc</keyword>
<feature type="compositionally biased region" description="Basic and acidic residues" evidence="4">
    <location>
        <begin position="851"/>
        <end position="865"/>
    </location>
</feature>
<feature type="compositionally biased region" description="Basic residues" evidence="4">
    <location>
        <begin position="403"/>
        <end position="412"/>
    </location>
</feature>
<keyword evidence="1" id="KW-0479">Metal-binding</keyword>
<evidence type="ECO:0000256" key="1">
    <source>
        <dbReference type="ARBA" id="ARBA00022723"/>
    </source>
</evidence>
<organism evidence="6 7">
    <name type="scientific">Arabidopsis arenosa</name>
    <name type="common">Sand rock-cress</name>
    <name type="synonym">Cardaminopsis arenosa</name>
    <dbReference type="NCBI Taxonomy" id="38785"/>
    <lineage>
        <taxon>Eukaryota</taxon>
        <taxon>Viridiplantae</taxon>
        <taxon>Streptophyta</taxon>
        <taxon>Embryophyta</taxon>
        <taxon>Tracheophyta</taxon>
        <taxon>Spermatophyta</taxon>
        <taxon>Magnoliopsida</taxon>
        <taxon>eudicotyledons</taxon>
        <taxon>Gunneridae</taxon>
        <taxon>Pentapetalae</taxon>
        <taxon>rosids</taxon>
        <taxon>malvids</taxon>
        <taxon>Brassicales</taxon>
        <taxon>Brassicaceae</taxon>
        <taxon>Camelineae</taxon>
        <taxon>Arabidopsis</taxon>
    </lineage>
</organism>
<reference evidence="6" key="1">
    <citation type="submission" date="2021-01" db="EMBL/GenBank/DDBJ databases">
        <authorList>
            <person name="Bezrukov I."/>
        </authorList>
    </citation>
    <scope>NUCLEOTIDE SEQUENCE</scope>
</reference>
<feature type="region of interest" description="Disordered" evidence="4">
    <location>
        <begin position="469"/>
        <end position="488"/>
    </location>
</feature>
<evidence type="ECO:0000256" key="2">
    <source>
        <dbReference type="ARBA" id="ARBA00022771"/>
    </source>
</evidence>
<protein>
    <recommendedName>
        <fullName evidence="5">CW-type domain-containing protein</fullName>
    </recommendedName>
</protein>
<feature type="compositionally biased region" description="Basic and acidic residues" evidence="4">
    <location>
        <begin position="948"/>
        <end position="963"/>
    </location>
</feature>
<feature type="compositionally biased region" description="Basic and acidic residues" evidence="4">
    <location>
        <begin position="994"/>
        <end position="1025"/>
    </location>
</feature>
<dbReference type="InterPro" id="IPR055300">
    <property type="entry name" value="CWZF3/5/7"/>
</dbReference>
<dbReference type="PANTHER" id="PTHR46524">
    <property type="entry name" value="CW-TYPE ZINC FINGER"/>
    <property type="match status" value="1"/>
</dbReference>
<feature type="compositionally biased region" description="Basic and acidic residues" evidence="4">
    <location>
        <begin position="881"/>
        <end position="894"/>
    </location>
</feature>
<dbReference type="Gene3D" id="3.30.40.100">
    <property type="match status" value="1"/>
</dbReference>
<dbReference type="Proteomes" id="UP000682877">
    <property type="component" value="Chromosome 5"/>
</dbReference>
<evidence type="ECO:0000259" key="5">
    <source>
        <dbReference type="PROSITE" id="PS51050"/>
    </source>
</evidence>
<evidence type="ECO:0000313" key="6">
    <source>
        <dbReference type="EMBL" id="CAE6081286.1"/>
    </source>
</evidence>
<evidence type="ECO:0000313" key="7">
    <source>
        <dbReference type="Proteomes" id="UP000682877"/>
    </source>
</evidence>
<dbReference type="InterPro" id="IPR011124">
    <property type="entry name" value="Znf_CW"/>
</dbReference>
<feature type="region of interest" description="Disordered" evidence="4">
    <location>
        <begin position="75"/>
        <end position="151"/>
    </location>
</feature>
<feature type="compositionally biased region" description="Polar residues" evidence="4">
    <location>
        <begin position="85"/>
        <end position="106"/>
    </location>
</feature>
<evidence type="ECO:0000256" key="3">
    <source>
        <dbReference type="ARBA" id="ARBA00022833"/>
    </source>
</evidence>
<dbReference type="GO" id="GO:0008270">
    <property type="term" value="F:zinc ion binding"/>
    <property type="evidence" value="ECO:0007669"/>
    <property type="project" value="UniProtKB-KW"/>
</dbReference>
<feature type="region of interest" description="Disordered" evidence="4">
    <location>
        <begin position="368"/>
        <end position="464"/>
    </location>
</feature>
<feature type="compositionally biased region" description="Polar residues" evidence="4">
    <location>
        <begin position="899"/>
        <end position="914"/>
    </location>
</feature>
<dbReference type="PROSITE" id="PS51050">
    <property type="entry name" value="ZF_CW"/>
    <property type="match status" value="1"/>
</dbReference>
<evidence type="ECO:0000256" key="4">
    <source>
        <dbReference type="SAM" id="MobiDB-lite"/>
    </source>
</evidence>
<feature type="region of interest" description="Disordered" evidence="4">
    <location>
        <begin position="756"/>
        <end position="1155"/>
    </location>
</feature>
<keyword evidence="2" id="KW-0863">Zinc-finger</keyword>
<feature type="compositionally biased region" description="Basic and acidic residues" evidence="4">
    <location>
        <begin position="706"/>
        <end position="729"/>
    </location>
</feature>
<feature type="compositionally biased region" description="Basic and acidic residues" evidence="4">
    <location>
        <begin position="475"/>
        <end position="488"/>
    </location>
</feature>
<name>A0A8S2AIR2_ARAAE</name>
<feature type="region of interest" description="Disordered" evidence="4">
    <location>
        <begin position="266"/>
        <end position="292"/>
    </location>
</feature>
<feature type="region of interest" description="Disordered" evidence="4">
    <location>
        <begin position="313"/>
        <end position="353"/>
    </location>
</feature>
<feature type="compositionally biased region" description="Polar residues" evidence="4">
    <location>
        <begin position="452"/>
        <end position="464"/>
    </location>
</feature>
<proteinExistence type="predicted"/>
<feature type="compositionally biased region" description="Polar residues" evidence="4">
    <location>
        <begin position="336"/>
        <end position="349"/>
    </location>
</feature>
<dbReference type="Pfam" id="PF07496">
    <property type="entry name" value="zf-CW"/>
    <property type="match status" value="1"/>
</dbReference>
<feature type="compositionally biased region" description="Basic and acidic residues" evidence="4">
    <location>
        <begin position="368"/>
        <end position="379"/>
    </location>
</feature>
<keyword evidence="7" id="KW-1185">Reference proteome</keyword>
<feature type="compositionally biased region" description="Polar residues" evidence="4">
    <location>
        <begin position="636"/>
        <end position="655"/>
    </location>
</feature>
<feature type="compositionally biased region" description="Basic and acidic residues" evidence="4">
    <location>
        <begin position="1035"/>
        <end position="1069"/>
    </location>
</feature>
<feature type="domain" description="CW-type" evidence="5">
    <location>
        <begin position="569"/>
        <end position="622"/>
    </location>
</feature>
<gene>
    <name evidence="6" type="ORF">AARE701A_LOCUS14087</name>
</gene>
<feature type="compositionally biased region" description="Basic and acidic residues" evidence="4">
    <location>
        <begin position="816"/>
        <end position="830"/>
    </location>
</feature>
<dbReference type="PANTHER" id="PTHR46524:SF7">
    <property type="entry name" value="CW-TYPE ZINC FINGER"/>
    <property type="match status" value="1"/>
</dbReference>
<feature type="compositionally biased region" description="Basic and acidic residues" evidence="4">
    <location>
        <begin position="387"/>
        <end position="402"/>
    </location>
</feature>
<feature type="compositionally biased region" description="Polar residues" evidence="4">
    <location>
        <begin position="1120"/>
        <end position="1140"/>
    </location>
</feature>
<dbReference type="InterPro" id="IPR056406">
    <property type="entry name" value="THD_CWZF3/5/7"/>
</dbReference>